<feature type="transmembrane region" description="Helical" evidence="1">
    <location>
        <begin position="147"/>
        <end position="166"/>
    </location>
</feature>
<keyword evidence="3" id="KW-0560">Oxidoreductase</keyword>
<proteinExistence type="predicted"/>
<dbReference type="GO" id="GO:0006629">
    <property type="term" value="P:lipid metabolic process"/>
    <property type="evidence" value="ECO:0007669"/>
    <property type="project" value="InterPro"/>
</dbReference>
<dbReference type="eggNOG" id="COG3239">
    <property type="taxonomic scope" value="Bacteria"/>
</dbReference>
<organism evidence="3 4">
    <name type="scientific">Hoeflea phototrophica (strain DSM 17068 / NCIMB 14078 / DFL-43)</name>
    <dbReference type="NCBI Taxonomy" id="411684"/>
    <lineage>
        <taxon>Bacteria</taxon>
        <taxon>Pseudomonadati</taxon>
        <taxon>Pseudomonadota</taxon>
        <taxon>Alphaproteobacteria</taxon>
        <taxon>Hyphomicrobiales</taxon>
        <taxon>Rhizobiaceae</taxon>
        <taxon>Hoeflea</taxon>
    </lineage>
</organism>
<dbReference type="Pfam" id="PF00487">
    <property type="entry name" value="FA_desaturase"/>
    <property type="match status" value="1"/>
</dbReference>
<keyword evidence="4" id="KW-1185">Reference proteome</keyword>
<dbReference type="Proteomes" id="UP000004291">
    <property type="component" value="Chromosome"/>
</dbReference>
<dbReference type="RefSeq" id="WP_007199232.1">
    <property type="nucleotide sequence ID" value="NZ_CM002917.1"/>
</dbReference>
<evidence type="ECO:0000313" key="3">
    <source>
        <dbReference type="EMBL" id="EDQ33275.1"/>
    </source>
</evidence>
<dbReference type="EC" id="1.14.19.-" evidence="3"/>
<feature type="transmembrane region" description="Helical" evidence="1">
    <location>
        <begin position="25"/>
        <end position="44"/>
    </location>
</feature>
<reference evidence="3 4" key="2">
    <citation type="submission" date="2012-06" db="EMBL/GenBank/DDBJ databases">
        <authorList>
            <person name="Fiebig A."/>
        </authorList>
    </citation>
    <scope>NUCLEOTIDE SEQUENCE [LARGE SCALE GENOMIC DNA]</scope>
    <source>
        <strain evidence="3 4">DFL-43</strain>
    </source>
</reference>
<dbReference type="InterPro" id="IPR005804">
    <property type="entry name" value="FA_desaturase_dom"/>
</dbReference>
<dbReference type="STRING" id="411684.HPDFL43_17406"/>
<sequence>MATGSARDWVRRLQPYRQPDNRRSAFETVLTLSLLIGLWVLMWYALSFSVVLALMLSIPAALMMVRLFIIQHDCGHGSMFTTAKWNDRIGRALGVLTLTPYDYWRRSHAIHHAGSGNLDRRGVGDIDTLTVKEYLALSRFGRLKYRLYRHPLVMFGLGPAFIFMLEHRLPVAALKDGVMSWTSVMVTNLAIAAMWIGLGFLVGFKAFLIIHLPIMLIGASIGVWMFYVQHQFNPTEWDHAPEWEREHSALHGSSFYDLPKPLMWVTGNIGIHHVHHLSSRIPFYRLPQVLRDFPELAEIGRLTIWQSFRCVPLALWDEDRRRLVSFRMLRERVAAPAAAAA</sequence>
<keyword evidence="1" id="KW-0472">Membrane</keyword>
<dbReference type="PANTHER" id="PTHR19353">
    <property type="entry name" value="FATTY ACID DESATURASE 2"/>
    <property type="match status" value="1"/>
</dbReference>
<dbReference type="HOGENOM" id="CLU_043118_0_0_5"/>
<dbReference type="AlphaFoldDB" id="A9D8D4"/>
<evidence type="ECO:0000256" key="1">
    <source>
        <dbReference type="SAM" id="Phobius"/>
    </source>
</evidence>
<gene>
    <name evidence="3" type="ORF">HPDFL43_17406</name>
</gene>
<reference evidence="3 4" key="1">
    <citation type="submission" date="2007-10" db="EMBL/GenBank/DDBJ databases">
        <authorList>
            <person name="Wagner-Dobler I."/>
            <person name="Ferriera S."/>
            <person name="Johnson J."/>
            <person name="Kravitz S."/>
            <person name="Beeson K."/>
            <person name="Sutton G."/>
            <person name="Rogers Y.-H."/>
            <person name="Friedman R."/>
            <person name="Frazier M."/>
            <person name="Venter J.C."/>
        </authorList>
    </citation>
    <scope>NUCLEOTIDE SEQUENCE [LARGE SCALE GENOMIC DNA]</scope>
    <source>
        <strain evidence="3 4">DFL-43</strain>
    </source>
</reference>
<name>A9D8D4_HOEPD</name>
<evidence type="ECO:0000313" key="4">
    <source>
        <dbReference type="Proteomes" id="UP000004291"/>
    </source>
</evidence>
<dbReference type="EMBL" id="ABIA03000004">
    <property type="protein sequence ID" value="EDQ33275.1"/>
    <property type="molecule type" value="Genomic_DNA"/>
</dbReference>
<dbReference type="GO" id="GO:0016020">
    <property type="term" value="C:membrane"/>
    <property type="evidence" value="ECO:0007669"/>
    <property type="project" value="TreeGrafter"/>
</dbReference>
<feature type="transmembrane region" description="Helical" evidence="1">
    <location>
        <begin position="178"/>
        <end position="201"/>
    </location>
</feature>
<feature type="transmembrane region" description="Helical" evidence="1">
    <location>
        <begin position="50"/>
        <end position="69"/>
    </location>
</feature>
<dbReference type="InterPro" id="IPR012171">
    <property type="entry name" value="Fatty_acid_desaturase"/>
</dbReference>
<feature type="domain" description="Fatty acid desaturase" evidence="2">
    <location>
        <begin position="54"/>
        <end position="306"/>
    </location>
</feature>
<dbReference type="CDD" id="cd03507">
    <property type="entry name" value="Delta12-FADS-like"/>
    <property type="match status" value="1"/>
</dbReference>
<keyword evidence="1" id="KW-0812">Transmembrane</keyword>
<dbReference type="OrthoDB" id="9769653at2"/>
<keyword evidence="1" id="KW-1133">Transmembrane helix</keyword>
<comment type="caution">
    <text evidence="3">The sequence shown here is derived from an EMBL/GenBank/DDBJ whole genome shotgun (WGS) entry which is preliminary data.</text>
</comment>
<feature type="transmembrane region" description="Helical" evidence="1">
    <location>
        <begin position="208"/>
        <end position="227"/>
    </location>
</feature>
<accession>A9D8D4</accession>
<dbReference type="PANTHER" id="PTHR19353:SF73">
    <property type="entry name" value="FATTY ACID DESATURASE"/>
    <property type="match status" value="1"/>
</dbReference>
<dbReference type="GO" id="GO:0016717">
    <property type="term" value="F:oxidoreductase activity, acting on paired donors, with oxidation of a pair of donors resulting in the reduction of molecular oxygen to two molecules of water"/>
    <property type="evidence" value="ECO:0007669"/>
    <property type="project" value="TreeGrafter"/>
</dbReference>
<evidence type="ECO:0000259" key="2">
    <source>
        <dbReference type="Pfam" id="PF00487"/>
    </source>
</evidence>
<protein>
    <submittedName>
        <fullName evidence="3">Fatty acid desaturase</fullName>
        <ecNumber evidence="3">1.14.19.-</ecNumber>
    </submittedName>
</protein>